<protein>
    <recommendedName>
        <fullName evidence="4">DUF7137 domain-containing protein</fullName>
    </recommendedName>
</protein>
<evidence type="ECO:0000259" key="4">
    <source>
        <dbReference type="Pfam" id="PF23585"/>
    </source>
</evidence>
<feature type="compositionally biased region" description="Low complexity" evidence="1">
    <location>
        <begin position="104"/>
        <end position="113"/>
    </location>
</feature>
<evidence type="ECO:0000313" key="5">
    <source>
        <dbReference type="EMBL" id="KAL2068396.1"/>
    </source>
</evidence>
<organism evidence="5 6">
    <name type="scientific">Oculimacula yallundae</name>
    <dbReference type="NCBI Taxonomy" id="86028"/>
    <lineage>
        <taxon>Eukaryota</taxon>
        <taxon>Fungi</taxon>
        <taxon>Dikarya</taxon>
        <taxon>Ascomycota</taxon>
        <taxon>Pezizomycotina</taxon>
        <taxon>Leotiomycetes</taxon>
        <taxon>Helotiales</taxon>
        <taxon>Ploettnerulaceae</taxon>
        <taxon>Oculimacula</taxon>
    </lineage>
</organism>
<feature type="signal peptide" evidence="3">
    <location>
        <begin position="1"/>
        <end position="24"/>
    </location>
</feature>
<keyword evidence="2" id="KW-1133">Transmembrane helix</keyword>
<feature type="transmembrane region" description="Helical" evidence="2">
    <location>
        <begin position="267"/>
        <end position="292"/>
    </location>
</feature>
<evidence type="ECO:0000256" key="1">
    <source>
        <dbReference type="SAM" id="MobiDB-lite"/>
    </source>
</evidence>
<sequence length="293" mass="31077">MRATQHIQIYSVLLLCFFSTFSAAWPWPKWLPELDSLVVRQNDNNESSSSARATPTPTQSTNSPQETGSDSESKSASNTQSQSGSRTGSQTGSITSKATTSGGTRKTSSATRKTSYDARLPAGGISLLTPDARSTSFYKIGDHVTFAWNYTSLSATPTAINILASCSANSQTYTLAMNQTVSNATGALTWDTGAYQATAVQNPLLTQTYTLIIYDADTSVSAAAAAGYLATFNSYTFGMYVPQAYTPLADFVCATCSGALGDMERRALGMMLGMVGLTVLSFTWFVGGAGVIW</sequence>
<dbReference type="PANTHER" id="PTHR42028:SF1">
    <property type="entry name" value="YALI0E30657P"/>
    <property type="match status" value="1"/>
</dbReference>
<evidence type="ECO:0000256" key="3">
    <source>
        <dbReference type="SAM" id="SignalP"/>
    </source>
</evidence>
<comment type="caution">
    <text evidence="5">The sequence shown here is derived from an EMBL/GenBank/DDBJ whole genome shotgun (WGS) entry which is preliminary data.</text>
</comment>
<evidence type="ECO:0000313" key="6">
    <source>
        <dbReference type="Proteomes" id="UP001595075"/>
    </source>
</evidence>
<feature type="compositionally biased region" description="Low complexity" evidence="1">
    <location>
        <begin position="47"/>
        <end position="67"/>
    </location>
</feature>
<keyword evidence="2" id="KW-0812">Transmembrane</keyword>
<feature type="domain" description="DUF7137" evidence="4">
    <location>
        <begin position="120"/>
        <end position="255"/>
    </location>
</feature>
<keyword evidence="2" id="KW-0472">Membrane</keyword>
<feature type="chain" id="PRO_5046460672" description="DUF7137 domain-containing protein" evidence="3">
    <location>
        <begin position="25"/>
        <end position="293"/>
    </location>
</feature>
<dbReference type="EMBL" id="JAZHXI010000009">
    <property type="protein sequence ID" value="KAL2068396.1"/>
    <property type="molecule type" value="Genomic_DNA"/>
</dbReference>
<dbReference type="PANTHER" id="PTHR42028">
    <property type="entry name" value="CHROMOSOME 1, WHOLE GENOME SHOTGUN SEQUENCE"/>
    <property type="match status" value="1"/>
</dbReference>
<accession>A0ABR4CEL3</accession>
<reference evidence="5 6" key="1">
    <citation type="journal article" date="2024" name="Commun. Biol.">
        <title>Comparative genomic analysis of thermophilic fungi reveals convergent evolutionary adaptations and gene losses.</title>
        <authorList>
            <person name="Steindorff A.S."/>
            <person name="Aguilar-Pontes M.V."/>
            <person name="Robinson A.J."/>
            <person name="Andreopoulos B."/>
            <person name="LaButti K."/>
            <person name="Kuo A."/>
            <person name="Mondo S."/>
            <person name="Riley R."/>
            <person name="Otillar R."/>
            <person name="Haridas S."/>
            <person name="Lipzen A."/>
            <person name="Grimwood J."/>
            <person name="Schmutz J."/>
            <person name="Clum A."/>
            <person name="Reid I.D."/>
            <person name="Moisan M.C."/>
            <person name="Butler G."/>
            <person name="Nguyen T.T.M."/>
            <person name="Dewar K."/>
            <person name="Conant G."/>
            <person name="Drula E."/>
            <person name="Henrissat B."/>
            <person name="Hansel C."/>
            <person name="Singer S."/>
            <person name="Hutchinson M.I."/>
            <person name="de Vries R.P."/>
            <person name="Natvig D.O."/>
            <person name="Powell A.J."/>
            <person name="Tsang A."/>
            <person name="Grigoriev I.V."/>
        </authorList>
    </citation>
    <scope>NUCLEOTIDE SEQUENCE [LARGE SCALE GENOMIC DNA]</scope>
    <source>
        <strain evidence="5 6">CBS 494.80</strain>
    </source>
</reference>
<feature type="region of interest" description="Disordered" evidence="1">
    <location>
        <begin position="42"/>
        <end position="115"/>
    </location>
</feature>
<keyword evidence="6" id="KW-1185">Reference proteome</keyword>
<feature type="compositionally biased region" description="Low complexity" evidence="1">
    <location>
        <begin position="77"/>
        <end position="96"/>
    </location>
</feature>
<dbReference type="Pfam" id="PF23585">
    <property type="entry name" value="DUF7137"/>
    <property type="match status" value="1"/>
</dbReference>
<keyword evidence="3" id="KW-0732">Signal</keyword>
<dbReference type="InterPro" id="IPR055561">
    <property type="entry name" value="DUF7137"/>
</dbReference>
<proteinExistence type="predicted"/>
<gene>
    <name evidence="5" type="ORF">VTL71DRAFT_16494</name>
</gene>
<name>A0ABR4CEL3_9HELO</name>
<evidence type="ECO:0000256" key="2">
    <source>
        <dbReference type="SAM" id="Phobius"/>
    </source>
</evidence>
<dbReference type="Proteomes" id="UP001595075">
    <property type="component" value="Unassembled WGS sequence"/>
</dbReference>